<dbReference type="RefSeq" id="WP_265722791.1">
    <property type="nucleotide sequence ID" value="NZ_JAPIVK010000029.1"/>
</dbReference>
<keyword evidence="1" id="KW-0805">Transcription regulation</keyword>
<comment type="caution">
    <text evidence="6">The sequence shown here is derived from an EMBL/GenBank/DDBJ whole genome shotgun (WGS) entry which is preliminary data.</text>
</comment>
<feature type="transmembrane region" description="Helical" evidence="4">
    <location>
        <begin position="192"/>
        <end position="216"/>
    </location>
</feature>
<organism evidence="6 7">
    <name type="scientific">Microbulbifer halophilus</name>
    <dbReference type="NCBI Taxonomy" id="453963"/>
    <lineage>
        <taxon>Bacteria</taxon>
        <taxon>Pseudomonadati</taxon>
        <taxon>Pseudomonadota</taxon>
        <taxon>Gammaproteobacteria</taxon>
        <taxon>Cellvibrionales</taxon>
        <taxon>Microbulbiferaceae</taxon>
        <taxon>Microbulbifer</taxon>
    </lineage>
</organism>
<keyword evidence="4" id="KW-0812">Transmembrane</keyword>
<keyword evidence="2" id="KW-0238">DNA-binding</keyword>
<keyword evidence="4" id="KW-1133">Transmembrane helix</keyword>
<gene>
    <name evidence="6" type="ORF">ACFSKX_16315</name>
</gene>
<dbReference type="Proteomes" id="UP001597425">
    <property type="component" value="Unassembled WGS sequence"/>
</dbReference>
<dbReference type="SMART" id="SM00342">
    <property type="entry name" value="HTH_ARAC"/>
    <property type="match status" value="1"/>
</dbReference>
<keyword evidence="7" id="KW-1185">Reference proteome</keyword>
<dbReference type="SUPFAM" id="SSF46689">
    <property type="entry name" value="Homeodomain-like"/>
    <property type="match status" value="1"/>
</dbReference>
<keyword evidence="4" id="KW-0472">Membrane</keyword>
<accession>A0ABW5EF40</accession>
<keyword evidence="3" id="KW-0804">Transcription</keyword>
<proteinExistence type="predicted"/>
<dbReference type="Pfam" id="PF12833">
    <property type="entry name" value="HTH_18"/>
    <property type="match status" value="1"/>
</dbReference>
<dbReference type="PANTHER" id="PTHR43280">
    <property type="entry name" value="ARAC-FAMILY TRANSCRIPTIONAL REGULATOR"/>
    <property type="match status" value="1"/>
</dbReference>
<dbReference type="EMBL" id="JBHUJD010000026">
    <property type="protein sequence ID" value="MFD2311994.1"/>
    <property type="molecule type" value="Genomic_DNA"/>
</dbReference>
<feature type="transmembrane region" description="Helical" evidence="4">
    <location>
        <begin position="75"/>
        <end position="96"/>
    </location>
</feature>
<dbReference type="PANTHER" id="PTHR43280:SF29">
    <property type="entry name" value="ARAC-FAMILY TRANSCRIPTIONAL REGULATOR"/>
    <property type="match status" value="1"/>
</dbReference>
<protein>
    <submittedName>
        <fullName evidence="6">Helix-turn-helix domain-containing protein</fullName>
    </submittedName>
</protein>
<evidence type="ECO:0000256" key="4">
    <source>
        <dbReference type="SAM" id="Phobius"/>
    </source>
</evidence>
<evidence type="ECO:0000256" key="1">
    <source>
        <dbReference type="ARBA" id="ARBA00023015"/>
    </source>
</evidence>
<reference evidence="7" key="1">
    <citation type="journal article" date="2019" name="Int. J. Syst. Evol. Microbiol.">
        <title>The Global Catalogue of Microorganisms (GCM) 10K type strain sequencing project: providing services to taxonomists for standard genome sequencing and annotation.</title>
        <authorList>
            <consortium name="The Broad Institute Genomics Platform"/>
            <consortium name="The Broad Institute Genome Sequencing Center for Infectious Disease"/>
            <person name="Wu L."/>
            <person name="Ma J."/>
        </authorList>
    </citation>
    <scope>NUCLEOTIDE SEQUENCE [LARGE SCALE GENOMIC DNA]</scope>
    <source>
        <strain evidence="7">KCTC 12848</strain>
    </source>
</reference>
<evidence type="ECO:0000313" key="6">
    <source>
        <dbReference type="EMBL" id="MFD2311994.1"/>
    </source>
</evidence>
<evidence type="ECO:0000256" key="2">
    <source>
        <dbReference type="ARBA" id="ARBA00023125"/>
    </source>
</evidence>
<dbReference type="PROSITE" id="PS01124">
    <property type="entry name" value="HTH_ARAC_FAMILY_2"/>
    <property type="match status" value="1"/>
</dbReference>
<dbReference type="InterPro" id="IPR009057">
    <property type="entry name" value="Homeodomain-like_sf"/>
</dbReference>
<feature type="transmembrane region" description="Helical" evidence="4">
    <location>
        <begin position="12"/>
        <end position="30"/>
    </location>
</feature>
<dbReference type="Gene3D" id="1.10.10.60">
    <property type="entry name" value="Homeodomain-like"/>
    <property type="match status" value="2"/>
</dbReference>
<feature type="domain" description="HTH araC/xylS-type" evidence="5">
    <location>
        <begin position="285"/>
        <end position="389"/>
    </location>
</feature>
<sequence length="400" mass="46199">MDILLFNFHDVVLMMTAYQCTLFGLLLLVIRREGYISNALLALFLFTQAAIPMDILISFGAGFRQWAIQTSPNLFYVFGFAYWLEGPLLLWYVRSLIYRDYRLKRFDLVYLVPFVAYALFEYVSYFRFDTETKVAMLQGYTPYDETLLNLVIGFGREVLRLVFGVLALLEIRNCRRQIRDTYSNIEKIDFKWLLILVWGFLALRGWAVLVNVALTLSAHLEVMVDFRIMGLASNYTVFILISAMIFFSLSYSSMFEGLDSRESKGTAGEAEASGEKPAVDRGLVEKITRYMGDEKPYLAPTLTLEQLSTQLEVPKRTLSNVINRHFERNFFEFINHYRIEEAKRRLADPDQADQTVMDIMLDSGFNTKATFNSFFKKLVGMTPTEFRHRSLPEKPASAAV</sequence>
<name>A0ABW5EF40_9GAMM</name>
<evidence type="ECO:0000259" key="5">
    <source>
        <dbReference type="PROSITE" id="PS01124"/>
    </source>
</evidence>
<evidence type="ECO:0000313" key="7">
    <source>
        <dbReference type="Proteomes" id="UP001597425"/>
    </source>
</evidence>
<evidence type="ECO:0000256" key="3">
    <source>
        <dbReference type="ARBA" id="ARBA00023163"/>
    </source>
</evidence>
<feature type="transmembrane region" description="Helical" evidence="4">
    <location>
        <begin position="148"/>
        <end position="171"/>
    </location>
</feature>
<feature type="transmembrane region" description="Helical" evidence="4">
    <location>
        <begin position="228"/>
        <end position="251"/>
    </location>
</feature>
<feature type="transmembrane region" description="Helical" evidence="4">
    <location>
        <begin position="108"/>
        <end position="128"/>
    </location>
</feature>
<feature type="transmembrane region" description="Helical" evidence="4">
    <location>
        <begin position="42"/>
        <end position="63"/>
    </location>
</feature>
<dbReference type="InterPro" id="IPR018060">
    <property type="entry name" value="HTH_AraC"/>
</dbReference>